<sequence>MKNVKKRIGISSPTTSLPRNEFIELRACIEEANHILQTLGNPRTPENPRQLQLKLASLIGKQVKAEISFQGKFKTITGILREVGKNYIQLGTKNVKRYVMFDHLISVAMNAQDDHYPQHQKNPYFNEKLNCEILYNFTDVVSGSVKLLNRFYGIPLSVALLQDVGKKIRIKQADSEIIHSGILINTTDQAIIIQTAKQEHGETLETIPFDEIEVIRIQN</sequence>
<comment type="caution">
    <text evidence="1">The sequence shown here is derived from an EMBL/GenBank/DDBJ whole genome shotgun (WGS) entry which is preliminary data.</text>
</comment>
<protein>
    <submittedName>
        <fullName evidence="1">Uncharacterized protein</fullName>
    </submittedName>
</protein>
<organism evidence="1 2">
    <name type="scientific">Paenibacillus gallinarum</name>
    <dbReference type="NCBI Taxonomy" id="2762232"/>
    <lineage>
        <taxon>Bacteria</taxon>
        <taxon>Bacillati</taxon>
        <taxon>Bacillota</taxon>
        <taxon>Bacilli</taxon>
        <taxon>Bacillales</taxon>
        <taxon>Paenibacillaceae</taxon>
        <taxon>Paenibacillus</taxon>
    </lineage>
</organism>
<keyword evidence="2" id="KW-1185">Reference proteome</keyword>
<dbReference type="Proteomes" id="UP000608071">
    <property type="component" value="Unassembled WGS sequence"/>
</dbReference>
<evidence type="ECO:0000313" key="2">
    <source>
        <dbReference type="Proteomes" id="UP000608071"/>
    </source>
</evidence>
<accession>A0ABR8T0K2</accession>
<proteinExistence type="predicted"/>
<name>A0ABR8T0K2_9BACL</name>
<reference evidence="1 2" key="1">
    <citation type="submission" date="2020-08" db="EMBL/GenBank/DDBJ databases">
        <title>A Genomic Blueprint of the Chicken Gut Microbiome.</title>
        <authorList>
            <person name="Gilroy R."/>
            <person name="Ravi A."/>
            <person name="Getino M."/>
            <person name="Pursley I."/>
            <person name="Horton D.L."/>
            <person name="Alikhan N.-F."/>
            <person name="Baker D."/>
            <person name="Gharbi K."/>
            <person name="Hall N."/>
            <person name="Watson M."/>
            <person name="Adriaenssens E.M."/>
            <person name="Foster-Nyarko E."/>
            <person name="Jarju S."/>
            <person name="Secka A."/>
            <person name="Antonio M."/>
            <person name="Oren A."/>
            <person name="Chaudhuri R."/>
            <person name="La Ragione R.M."/>
            <person name="Hildebrand F."/>
            <person name="Pallen M.J."/>
        </authorList>
    </citation>
    <scope>NUCLEOTIDE SEQUENCE [LARGE SCALE GENOMIC DNA]</scope>
    <source>
        <strain evidence="1 2">Sa2BVA9</strain>
    </source>
</reference>
<evidence type="ECO:0000313" key="1">
    <source>
        <dbReference type="EMBL" id="MBD7969124.1"/>
    </source>
</evidence>
<gene>
    <name evidence="1" type="ORF">H9647_13685</name>
</gene>
<dbReference type="RefSeq" id="WP_191800803.1">
    <property type="nucleotide sequence ID" value="NZ_JACSQL010000005.1"/>
</dbReference>
<dbReference type="EMBL" id="JACSQL010000005">
    <property type="protein sequence ID" value="MBD7969124.1"/>
    <property type="molecule type" value="Genomic_DNA"/>
</dbReference>